<proteinExistence type="predicted"/>
<feature type="signal peptide" evidence="2">
    <location>
        <begin position="1"/>
        <end position="17"/>
    </location>
</feature>
<dbReference type="AlphaFoldDB" id="A0A9N9W2D8"/>
<dbReference type="OrthoDB" id="5419608at2759"/>
<accession>A0A9N9W2D8</accession>
<evidence type="ECO:0000313" key="4">
    <source>
        <dbReference type="Proteomes" id="UP000775872"/>
    </source>
</evidence>
<feature type="region of interest" description="Disordered" evidence="1">
    <location>
        <begin position="149"/>
        <end position="206"/>
    </location>
</feature>
<feature type="compositionally biased region" description="Polar residues" evidence="1">
    <location>
        <begin position="163"/>
        <end position="204"/>
    </location>
</feature>
<reference evidence="4" key="1">
    <citation type="submission" date="2019-06" db="EMBL/GenBank/DDBJ databases">
        <authorList>
            <person name="Broberg M."/>
        </authorList>
    </citation>
    <scope>NUCLEOTIDE SEQUENCE [LARGE SCALE GENOMIC DNA]</scope>
</reference>
<feature type="compositionally biased region" description="Polar residues" evidence="1">
    <location>
        <begin position="286"/>
        <end position="296"/>
    </location>
</feature>
<evidence type="ECO:0000256" key="2">
    <source>
        <dbReference type="SAM" id="SignalP"/>
    </source>
</evidence>
<keyword evidence="4" id="KW-1185">Reference proteome</keyword>
<dbReference type="Proteomes" id="UP000775872">
    <property type="component" value="Unassembled WGS sequence"/>
</dbReference>
<evidence type="ECO:0000313" key="3">
    <source>
        <dbReference type="EMBL" id="CAH0040788.1"/>
    </source>
</evidence>
<name>A0A9N9W2D8_9HYPO</name>
<keyword evidence="2" id="KW-0732">Signal</keyword>
<feature type="chain" id="PRO_5040225645" evidence="2">
    <location>
        <begin position="18"/>
        <end position="425"/>
    </location>
</feature>
<dbReference type="EMBL" id="CABFOC020000002">
    <property type="protein sequence ID" value="CAH0040788.1"/>
    <property type="molecule type" value="Genomic_DNA"/>
</dbReference>
<feature type="compositionally biased region" description="Low complexity" evidence="1">
    <location>
        <begin position="297"/>
        <end position="315"/>
    </location>
</feature>
<comment type="caution">
    <text evidence="3">The sequence shown here is derived from an EMBL/GenBank/DDBJ whole genome shotgun (WGS) entry which is preliminary data.</text>
</comment>
<protein>
    <submittedName>
        <fullName evidence="3">Uncharacterized protein</fullName>
    </submittedName>
</protein>
<feature type="compositionally biased region" description="Polar residues" evidence="1">
    <location>
        <begin position="317"/>
        <end position="336"/>
    </location>
</feature>
<reference evidence="3 4" key="2">
    <citation type="submission" date="2021-10" db="EMBL/GenBank/DDBJ databases">
        <authorList>
            <person name="Piombo E."/>
        </authorList>
    </citation>
    <scope>NUCLEOTIDE SEQUENCE [LARGE SCALE GENOMIC DNA]</scope>
</reference>
<evidence type="ECO:0000256" key="1">
    <source>
        <dbReference type="SAM" id="MobiDB-lite"/>
    </source>
</evidence>
<gene>
    <name evidence="3" type="ORF">CSOL1703_00004060</name>
</gene>
<feature type="region of interest" description="Disordered" evidence="1">
    <location>
        <begin position="280"/>
        <end position="336"/>
    </location>
</feature>
<organism evidence="3 4">
    <name type="scientific">Clonostachys solani</name>
    <dbReference type="NCBI Taxonomy" id="160281"/>
    <lineage>
        <taxon>Eukaryota</taxon>
        <taxon>Fungi</taxon>
        <taxon>Dikarya</taxon>
        <taxon>Ascomycota</taxon>
        <taxon>Pezizomycotina</taxon>
        <taxon>Sordariomycetes</taxon>
        <taxon>Hypocreomycetidae</taxon>
        <taxon>Hypocreales</taxon>
        <taxon>Bionectriaceae</taxon>
        <taxon>Clonostachys</taxon>
    </lineage>
</organism>
<sequence length="425" mass="43183">MLLRPAIILSTVATCLATRDDWLKIRDAQDLAAQAASIGPAKISSLVPTSVVAIEVPKSLQNDILTAVQPSILLSLLDLDYRTQVASEFHAGNTPGWYETIKPDVKSFFAQFVQHKETFVTSKPESPGESATSVQSSLDVETAIVTSVNTEASTYNGPKPAQPSDSKSTASGEFKPQESTDTAATVTGVSKPQKSDNSGATASGYSKIEKSSNVEAATSGTVHANASDVPSVTATGSSQPSDSVKVAALESEIPDNAHSDSTKAAALDGTSAANVKTTGVLESEQAEPSASTETGFSSEAPSGSGSSALGALETSVSDHATGTEISHATSERGTQSTAIGTKLSHQASGVPSASGFKLSSSHQDNIISTTGSALKTGSLTKSGSASGAQVKTTQSAAIAMPTGVHRLTVVGVVGMAGFLGVMMAF</sequence>